<keyword evidence="8 10" id="KW-0539">Nucleus</keyword>
<dbReference type="InterPro" id="IPR033389">
    <property type="entry name" value="AUX/IAA_dom"/>
</dbReference>
<keyword evidence="6 10" id="KW-0805">Transcription regulation</keyword>
<dbReference type="GO" id="GO:0005634">
    <property type="term" value="C:nucleus"/>
    <property type="evidence" value="ECO:0007669"/>
    <property type="project" value="UniProtKB-SubCell"/>
</dbReference>
<keyword evidence="14" id="KW-1185">Reference proteome</keyword>
<evidence type="ECO:0000256" key="4">
    <source>
        <dbReference type="ARBA" id="ARBA00011726"/>
    </source>
</evidence>
<gene>
    <name evidence="13" type="ORF">HPP92_017516</name>
</gene>
<dbReference type="PANTHER" id="PTHR31734:SF8">
    <property type="entry name" value="AUXIN-RESPONSIVE PROTEIN IAA24"/>
    <property type="match status" value="1"/>
</dbReference>
<evidence type="ECO:0000256" key="6">
    <source>
        <dbReference type="ARBA" id="ARBA00023015"/>
    </source>
</evidence>
<dbReference type="FunFam" id="3.10.20.90:FF:000078">
    <property type="entry name" value="Auxin-responsive protein"/>
    <property type="match status" value="1"/>
</dbReference>
<evidence type="ECO:0000256" key="5">
    <source>
        <dbReference type="ARBA" id="ARBA00022491"/>
    </source>
</evidence>
<dbReference type="PROSITE" id="PS51745">
    <property type="entry name" value="PB1"/>
    <property type="match status" value="1"/>
</dbReference>
<dbReference type="GO" id="GO:0006355">
    <property type="term" value="P:regulation of DNA-templated transcription"/>
    <property type="evidence" value="ECO:0007669"/>
    <property type="project" value="InterPro"/>
</dbReference>
<evidence type="ECO:0000256" key="8">
    <source>
        <dbReference type="ARBA" id="ARBA00023242"/>
    </source>
</evidence>
<evidence type="ECO:0000313" key="13">
    <source>
        <dbReference type="EMBL" id="KAG0470816.1"/>
    </source>
</evidence>
<dbReference type="Proteomes" id="UP000636800">
    <property type="component" value="Unassembled WGS sequence"/>
</dbReference>
<evidence type="ECO:0000256" key="11">
    <source>
        <dbReference type="SAM" id="MobiDB-lite"/>
    </source>
</evidence>
<feature type="region of interest" description="Disordered" evidence="11">
    <location>
        <begin position="48"/>
        <end position="71"/>
    </location>
</feature>
<dbReference type="PANTHER" id="PTHR31734">
    <property type="entry name" value="AUXIN-RESPONSIVE PROTEIN IAA17"/>
    <property type="match status" value="1"/>
</dbReference>
<dbReference type="GO" id="GO:0009734">
    <property type="term" value="P:auxin-activated signaling pathway"/>
    <property type="evidence" value="ECO:0007669"/>
    <property type="project" value="UniProtKB-UniRule"/>
</dbReference>
<proteinExistence type="inferred from homology"/>
<dbReference type="InterPro" id="IPR003311">
    <property type="entry name" value="AUX_IAA"/>
</dbReference>
<sequence length="203" mass="22621">MAACFIFLHGIFDFIMENKDIKDTELRLGPPGTADEPDNLARRCKRPSPEMITETFQPSEADTRQESQPSAYKAQVVGWPPIRSNRKSSLQARKSEAGASGAGAGIYVKVSMDGAPYLRKIDLRVYRGYEELRKALEDMFKCFTSGDASWAEAVGGSSHAVAYEDKDGDLMLVGDVPWRMFVSSCKKVRIMRRSEARDLVLNS</sequence>
<evidence type="ECO:0000256" key="9">
    <source>
        <dbReference type="ARBA" id="ARBA00023294"/>
    </source>
</evidence>
<dbReference type="SUPFAM" id="SSF54277">
    <property type="entry name" value="CAD &amp; PB1 domains"/>
    <property type="match status" value="1"/>
</dbReference>
<reference evidence="13 14" key="1">
    <citation type="journal article" date="2020" name="Nat. Food">
        <title>A phased Vanilla planifolia genome enables genetic improvement of flavour and production.</title>
        <authorList>
            <person name="Hasing T."/>
            <person name="Tang H."/>
            <person name="Brym M."/>
            <person name="Khazi F."/>
            <person name="Huang T."/>
            <person name="Chambers A.H."/>
        </authorList>
    </citation>
    <scope>NUCLEOTIDE SEQUENCE [LARGE SCALE GENOMIC DNA]</scope>
    <source>
        <tissue evidence="13">Leaf</tissue>
    </source>
</reference>
<keyword evidence="9 10" id="KW-0927">Auxin signaling pathway</keyword>
<evidence type="ECO:0000259" key="12">
    <source>
        <dbReference type="PROSITE" id="PS51745"/>
    </source>
</evidence>
<feature type="compositionally biased region" description="Polar residues" evidence="11">
    <location>
        <begin position="54"/>
        <end position="70"/>
    </location>
</feature>
<evidence type="ECO:0000256" key="7">
    <source>
        <dbReference type="ARBA" id="ARBA00023163"/>
    </source>
</evidence>
<accession>A0A835UT72</accession>
<organism evidence="13 14">
    <name type="scientific">Vanilla planifolia</name>
    <name type="common">Vanilla</name>
    <dbReference type="NCBI Taxonomy" id="51239"/>
    <lineage>
        <taxon>Eukaryota</taxon>
        <taxon>Viridiplantae</taxon>
        <taxon>Streptophyta</taxon>
        <taxon>Embryophyta</taxon>
        <taxon>Tracheophyta</taxon>
        <taxon>Spermatophyta</taxon>
        <taxon>Magnoliopsida</taxon>
        <taxon>Liliopsida</taxon>
        <taxon>Asparagales</taxon>
        <taxon>Orchidaceae</taxon>
        <taxon>Vanilloideae</taxon>
        <taxon>Vanilleae</taxon>
        <taxon>Vanilla</taxon>
    </lineage>
</organism>
<comment type="subcellular location">
    <subcellularLocation>
        <location evidence="2 10">Nucleus</location>
    </subcellularLocation>
</comment>
<dbReference type="EMBL" id="JADCNL010000008">
    <property type="protein sequence ID" value="KAG0470816.1"/>
    <property type="molecule type" value="Genomic_DNA"/>
</dbReference>
<evidence type="ECO:0000256" key="10">
    <source>
        <dbReference type="RuleBase" id="RU004549"/>
    </source>
</evidence>
<evidence type="ECO:0000256" key="3">
    <source>
        <dbReference type="ARBA" id="ARBA00006728"/>
    </source>
</evidence>
<comment type="similarity">
    <text evidence="3 10">Belongs to the Aux/IAA family.</text>
</comment>
<comment type="subunit">
    <text evidence="4 10">Homodimers and heterodimers.</text>
</comment>
<dbReference type="OrthoDB" id="10253031at2759"/>
<evidence type="ECO:0000313" key="14">
    <source>
        <dbReference type="Proteomes" id="UP000636800"/>
    </source>
</evidence>
<comment type="caution">
    <text evidence="13">The sequence shown here is derived from an EMBL/GenBank/DDBJ whole genome shotgun (WGS) entry which is preliminary data.</text>
</comment>
<evidence type="ECO:0000256" key="2">
    <source>
        <dbReference type="ARBA" id="ARBA00004123"/>
    </source>
</evidence>
<name>A0A835UT72_VANPL</name>
<dbReference type="AlphaFoldDB" id="A0A835UT72"/>
<dbReference type="Gene3D" id="3.10.20.90">
    <property type="entry name" value="Phosphatidylinositol 3-kinase Catalytic Subunit, Chain A, domain 1"/>
    <property type="match status" value="1"/>
</dbReference>
<protein>
    <recommendedName>
        <fullName evidence="10">Auxin-responsive protein</fullName>
    </recommendedName>
</protein>
<dbReference type="InterPro" id="IPR053793">
    <property type="entry name" value="PB1-like"/>
</dbReference>
<evidence type="ECO:0000256" key="1">
    <source>
        <dbReference type="ARBA" id="ARBA00002159"/>
    </source>
</evidence>
<keyword evidence="7 10" id="KW-0804">Transcription</keyword>
<feature type="domain" description="PB1" evidence="12">
    <location>
        <begin position="105"/>
        <end position="195"/>
    </location>
</feature>
<comment type="function">
    <text evidence="1 10">Aux/IAA proteins are short-lived transcriptional factors that function as repressors of early auxin response genes at low auxin concentrations.</text>
</comment>
<keyword evidence="5 10" id="KW-0678">Repressor</keyword>
<dbReference type="Pfam" id="PF02309">
    <property type="entry name" value="AUX_IAA"/>
    <property type="match status" value="1"/>
</dbReference>